<evidence type="ECO:0000313" key="14">
    <source>
        <dbReference type="Proteomes" id="UP000824264"/>
    </source>
</evidence>
<name>A0A9D1QYZ4_9BACT</name>
<reference evidence="13" key="2">
    <citation type="submission" date="2021-04" db="EMBL/GenBank/DDBJ databases">
        <authorList>
            <person name="Gilroy R."/>
        </authorList>
    </citation>
    <scope>NUCLEOTIDE SEQUENCE</scope>
    <source>
        <strain evidence="13">ChiSxjej5B17-1746</strain>
    </source>
</reference>
<keyword evidence="5 10" id="KW-0315">Glutamine amidotransferase</keyword>
<dbReference type="PANTHER" id="PTHR42701">
    <property type="entry name" value="IMIDAZOLE GLYCEROL PHOSPHATE SYNTHASE SUBUNIT HISH"/>
    <property type="match status" value="1"/>
</dbReference>
<evidence type="ECO:0000256" key="8">
    <source>
        <dbReference type="ARBA" id="ARBA00047838"/>
    </source>
</evidence>
<dbReference type="PANTHER" id="PTHR42701:SF1">
    <property type="entry name" value="IMIDAZOLE GLYCEROL PHOSPHATE SYNTHASE SUBUNIT HISH"/>
    <property type="match status" value="1"/>
</dbReference>
<evidence type="ECO:0000256" key="4">
    <source>
        <dbReference type="ARBA" id="ARBA00022801"/>
    </source>
</evidence>
<dbReference type="EC" id="3.5.1.2" evidence="10"/>
<dbReference type="PROSITE" id="PS51273">
    <property type="entry name" value="GATASE_TYPE_1"/>
    <property type="match status" value="1"/>
</dbReference>
<evidence type="ECO:0000256" key="7">
    <source>
        <dbReference type="ARBA" id="ARBA00023239"/>
    </source>
</evidence>
<evidence type="ECO:0000259" key="12">
    <source>
        <dbReference type="Pfam" id="PF00117"/>
    </source>
</evidence>
<dbReference type="EMBL" id="DXGI01000065">
    <property type="protein sequence ID" value="HIW77844.1"/>
    <property type="molecule type" value="Genomic_DNA"/>
</dbReference>
<protein>
    <recommendedName>
        <fullName evidence="10">Imidazole glycerol phosphate synthase subunit HisH</fullName>
        <ecNumber evidence="10">4.3.2.10</ecNumber>
    </recommendedName>
    <alternativeName>
        <fullName evidence="10">IGP synthase glutaminase subunit</fullName>
        <ecNumber evidence="10">3.5.1.2</ecNumber>
    </alternativeName>
    <alternativeName>
        <fullName evidence="10">IGP synthase subunit HisH</fullName>
    </alternativeName>
    <alternativeName>
        <fullName evidence="10">ImGP synthase subunit HisH</fullName>
        <shortName evidence="10">IGPS subunit HisH</shortName>
    </alternativeName>
</protein>
<keyword evidence="3 10" id="KW-0028">Amino-acid biosynthesis</keyword>
<accession>A0A9D1QYZ4</accession>
<comment type="function">
    <text evidence="10">IGPS catalyzes the conversion of PRFAR and glutamine to IGP, AICAR and glutamate. The HisH subunit catalyzes the hydrolysis of glutamine to glutamate and ammonia as part of the synthesis of IGP and AICAR. The resulting ammonia molecule is channeled to the active site of HisF.</text>
</comment>
<dbReference type="GO" id="GO:0005737">
    <property type="term" value="C:cytoplasm"/>
    <property type="evidence" value="ECO:0007669"/>
    <property type="project" value="UniProtKB-SubCell"/>
</dbReference>
<dbReference type="InterPro" id="IPR029062">
    <property type="entry name" value="Class_I_gatase-like"/>
</dbReference>
<evidence type="ECO:0000313" key="13">
    <source>
        <dbReference type="EMBL" id="HIW77844.1"/>
    </source>
</evidence>
<dbReference type="InterPro" id="IPR010139">
    <property type="entry name" value="Imidazole-glycPsynth_HisH"/>
</dbReference>
<evidence type="ECO:0000256" key="5">
    <source>
        <dbReference type="ARBA" id="ARBA00022962"/>
    </source>
</evidence>
<organism evidence="13 14">
    <name type="scientific">Candidatus Bilophila faecipullorum</name>
    <dbReference type="NCBI Taxonomy" id="2838482"/>
    <lineage>
        <taxon>Bacteria</taxon>
        <taxon>Pseudomonadati</taxon>
        <taxon>Thermodesulfobacteriota</taxon>
        <taxon>Desulfovibrionia</taxon>
        <taxon>Desulfovibrionales</taxon>
        <taxon>Desulfovibrionaceae</taxon>
        <taxon>Bilophila</taxon>
    </lineage>
</organism>
<comment type="subcellular location">
    <subcellularLocation>
        <location evidence="10">Cytoplasm</location>
    </subcellularLocation>
</comment>
<dbReference type="HAMAP" id="MF_00278">
    <property type="entry name" value="HisH"/>
    <property type="match status" value="1"/>
</dbReference>
<comment type="pathway">
    <text evidence="1 10">Amino-acid biosynthesis; L-histidine biosynthesis; L-histidine from 5-phospho-alpha-D-ribose 1-diphosphate: step 5/9.</text>
</comment>
<dbReference type="GO" id="GO:0016829">
    <property type="term" value="F:lyase activity"/>
    <property type="evidence" value="ECO:0007669"/>
    <property type="project" value="UniProtKB-KW"/>
</dbReference>
<dbReference type="NCBIfam" id="TIGR01855">
    <property type="entry name" value="IMP_synth_hisH"/>
    <property type="match status" value="1"/>
</dbReference>
<comment type="subunit">
    <text evidence="2 10">Heterodimer of HisH and HisF.</text>
</comment>
<dbReference type="SUPFAM" id="SSF52317">
    <property type="entry name" value="Class I glutamine amidotransferase-like"/>
    <property type="match status" value="1"/>
</dbReference>
<comment type="catalytic activity">
    <reaction evidence="8 10">
        <text>5-[(5-phospho-1-deoxy-D-ribulos-1-ylimino)methylamino]-1-(5-phospho-beta-D-ribosyl)imidazole-4-carboxamide + L-glutamine = D-erythro-1-(imidazol-4-yl)glycerol 3-phosphate + 5-amino-1-(5-phospho-beta-D-ribosyl)imidazole-4-carboxamide + L-glutamate + H(+)</text>
        <dbReference type="Rhea" id="RHEA:24793"/>
        <dbReference type="ChEBI" id="CHEBI:15378"/>
        <dbReference type="ChEBI" id="CHEBI:29985"/>
        <dbReference type="ChEBI" id="CHEBI:58278"/>
        <dbReference type="ChEBI" id="CHEBI:58359"/>
        <dbReference type="ChEBI" id="CHEBI:58475"/>
        <dbReference type="ChEBI" id="CHEBI:58525"/>
        <dbReference type="EC" id="4.3.2.10"/>
    </reaction>
</comment>
<keyword evidence="10" id="KW-0963">Cytoplasm</keyword>
<dbReference type="PIRSF" id="PIRSF000495">
    <property type="entry name" value="Amidotransf_hisH"/>
    <property type="match status" value="1"/>
</dbReference>
<dbReference type="GO" id="GO:0000107">
    <property type="term" value="F:imidazoleglycerol-phosphate synthase activity"/>
    <property type="evidence" value="ECO:0007669"/>
    <property type="project" value="UniProtKB-UniRule"/>
</dbReference>
<keyword evidence="7 10" id="KW-0456">Lyase</keyword>
<dbReference type="AlphaFoldDB" id="A0A9D1QYZ4"/>
<dbReference type="Pfam" id="PF00117">
    <property type="entry name" value="GATase"/>
    <property type="match status" value="1"/>
</dbReference>
<dbReference type="InterPro" id="IPR017926">
    <property type="entry name" value="GATASE"/>
</dbReference>
<evidence type="ECO:0000256" key="6">
    <source>
        <dbReference type="ARBA" id="ARBA00023102"/>
    </source>
</evidence>
<dbReference type="EC" id="4.3.2.10" evidence="10"/>
<comment type="caution">
    <text evidence="13">The sequence shown here is derived from an EMBL/GenBank/DDBJ whole genome shotgun (WGS) entry which is preliminary data.</text>
</comment>
<evidence type="ECO:0000256" key="1">
    <source>
        <dbReference type="ARBA" id="ARBA00005091"/>
    </source>
</evidence>
<proteinExistence type="inferred from homology"/>
<sequence length="214" mass="23206">MLAILDYKAGNQTSVRRALDHLGIPCAVTADPAVVDGAAGVIFPGVGAAGQAMRHLQDSGLDAVLRGVVSSGRPLLGICLGCQIMVEHSDENDTPTLGLVEGRCVRFDERLEEDGAPIRIPHMGWNTLTRKQDSPILRDVPEEAAFYFVHSYYVETAPEKVIATSRYGTDFCAVYGQDGLWAIQFHPEKSGRPGLKILSNFYEWCLARKGGASC</sequence>
<dbReference type="Gene3D" id="3.40.50.880">
    <property type="match status" value="1"/>
</dbReference>
<keyword evidence="4 10" id="KW-0378">Hydrolase</keyword>
<evidence type="ECO:0000256" key="11">
    <source>
        <dbReference type="PIRSR" id="PIRSR000495-1"/>
    </source>
</evidence>
<evidence type="ECO:0000256" key="10">
    <source>
        <dbReference type="HAMAP-Rule" id="MF_00278"/>
    </source>
</evidence>
<keyword evidence="6 10" id="KW-0368">Histidine biosynthesis</keyword>
<feature type="active site" evidence="10 11">
    <location>
        <position position="188"/>
    </location>
</feature>
<evidence type="ECO:0000256" key="9">
    <source>
        <dbReference type="ARBA" id="ARBA00049534"/>
    </source>
</evidence>
<evidence type="ECO:0000256" key="2">
    <source>
        <dbReference type="ARBA" id="ARBA00011152"/>
    </source>
</evidence>
<reference evidence="13" key="1">
    <citation type="journal article" date="2021" name="PeerJ">
        <title>Extensive microbial diversity within the chicken gut microbiome revealed by metagenomics and culture.</title>
        <authorList>
            <person name="Gilroy R."/>
            <person name="Ravi A."/>
            <person name="Getino M."/>
            <person name="Pursley I."/>
            <person name="Horton D.L."/>
            <person name="Alikhan N.F."/>
            <person name="Baker D."/>
            <person name="Gharbi K."/>
            <person name="Hall N."/>
            <person name="Watson M."/>
            <person name="Adriaenssens E.M."/>
            <person name="Foster-Nyarko E."/>
            <person name="Jarju S."/>
            <person name="Secka A."/>
            <person name="Antonio M."/>
            <person name="Oren A."/>
            <person name="Chaudhuri R.R."/>
            <person name="La Ragione R."/>
            <person name="Hildebrand F."/>
            <person name="Pallen M.J."/>
        </authorList>
    </citation>
    <scope>NUCLEOTIDE SEQUENCE</scope>
    <source>
        <strain evidence="13">ChiSxjej5B17-1746</strain>
    </source>
</reference>
<feature type="active site" description="Nucleophile" evidence="10 11">
    <location>
        <position position="79"/>
    </location>
</feature>
<feature type="domain" description="Glutamine amidotransferase" evidence="12">
    <location>
        <begin position="4"/>
        <end position="202"/>
    </location>
</feature>
<dbReference type="Proteomes" id="UP000824264">
    <property type="component" value="Unassembled WGS sequence"/>
</dbReference>
<comment type="catalytic activity">
    <reaction evidence="9 10">
        <text>L-glutamine + H2O = L-glutamate + NH4(+)</text>
        <dbReference type="Rhea" id="RHEA:15889"/>
        <dbReference type="ChEBI" id="CHEBI:15377"/>
        <dbReference type="ChEBI" id="CHEBI:28938"/>
        <dbReference type="ChEBI" id="CHEBI:29985"/>
        <dbReference type="ChEBI" id="CHEBI:58359"/>
        <dbReference type="EC" id="3.5.1.2"/>
    </reaction>
</comment>
<feature type="active site" evidence="10 11">
    <location>
        <position position="186"/>
    </location>
</feature>
<gene>
    <name evidence="10 13" type="primary">hisH</name>
    <name evidence="13" type="ORF">H9874_01695</name>
</gene>
<dbReference type="GO" id="GO:0004359">
    <property type="term" value="F:glutaminase activity"/>
    <property type="evidence" value="ECO:0007669"/>
    <property type="project" value="UniProtKB-EC"/>
</dbReference>
<evidence type="ECO:0000256" key="3">
    <source>
        <dbReference type="ARBA" id="ARBA00022605"/>
    </source>
</evidence>
<dbReference type="GO" id="GO:0000105">
    <property type="term" value="P:L-histidine biosynthetic process"/>
    <property type="evidence" value="ECO:0007669"/>
    <property type="project" value="UniProtKB-UniRule"/>
</dbReference>
<dbReference type="CDD" id="cd01748">
    <property type="entry name" value="GATase1_IGP_Synthase"/>
    <property type="match status" value="1"/>
</dbReference>